<evidence type="ECO:0000313" key="3">
    <source>
        <dbReference type="Proteomes" id="UP000461880"/>
    </source>
</evidence>
<sequence length="459" mass="51263">MFLGAVMVPHPPVAVREIGKGEEKKIQTTIDGFRKAAAFIAQKKPELIILTSPHAVMYRDYFNVSGGHSAYGDFSRYGASRVSMEVSYDHQFTYELTHYCLAHHFPCGTLYDQEKYLDQGTMVPLYFLNQAYQDYQLVRIGLSGLPLVMHYQLGEYIAHVAESLGRRWMFVASGDLSHCQKADGPYGFHPEGPEYDDRIMQTMGSGEFRELMEYEEGFLEKAEECGHRSFTILAGALDGRSVKPEVISHEATLGVGYGVVLYEIGKEDPSRHFLKEYLEDEAHMVSSHPGDAYVQLARSAVQEWVNCQRVLKIPENLPAELCHQKSGVFVSIHEHGQLRGCIGTISPTRPSIASEIIHNAISACSRDPRFDPIRAEELPYLSISVDVLGTPERIASKAELSVKKYGVICSSGDRRGLLLPDLEGVDTPDQQIAIACRKAGINPEHDSVALERFEVVRHV</sequence>
<reference evidence="2 3" key="1">
    <citation type="submission" date="2019-08" db="EMBL/GenBank/DDBJ databases">
        <title>In-depth cultivation of the pig gut microbiome towards novel bacterial diversity and tailored functional studies.</title>
        <authorList>
            <person name="Wylensek D."/>
            <person name="Hitch T.C.A."/>
            <person name="Clavel T."/>
        </authorList>
    </citation>
    <scope>NUCLEOTIDE SEQUENCE [LARGE SCALE GENOMIC DNA]</scope>
    <source>
        <strain evidence="2 3">Oil+RF-744-GAM-WT-6</strain>
    </source>
</reference>
<dbReference type="PROSITE" id="PS51112">
    <property type="entry name" value="AMMECR1"/>
    <property type="match status" value="1"/>
</dbReference>
<dbReference type="InterPro" id="IPR027485">
    <property type="entry name" value="AMMECR1_N"/>
</dbReference>
<gene>
    <name evidence="2" type="primary">amrA</name>
    <name evidence="2" type="ORF">FYJ51_12805</name>
</gene>
<dbReference type="Proteomes" id="UP000461880">
    <property type="component" value="Unassembled WGS sequence"/>
</dbReference>
<dbReference type="InterPro" id="IPR036071">
    <property type="entry name" value="AMMECR1_dom_sf"/>
</dbReference>
<dbReference type="SUPFAM" id="SSF143447">
    <property type="entry name" value="AMMECR1-like"/>
    <property type="match status" value="1"/>
</dbReference>
<dbReference type="NCBIfam" id="TIGR04335">
    <property type="entry name" value="AmmeMemoSam_A"/>
    <property type="match status" value="1"/>
</dbReference>
<dbReference type="InterPro" id="IPR002733">
    <property type="entry name" value="AMMECR1_domain"/>
</dbReference>
<comment type="caution">
    <text evidence="2">The sequence shown here is derived from an EMBL/GenBank/DDBJ whole genome shotgun (WGS) entry which is preliminary data.</text>
</comment>
<dbReference type="PANTHER" id="PTHR13016">
    <property type="entry name" value="AMMECR1 HOMOLOG"/>
    <property type="match status" value="1"/>
</dbReference>
<dbReference type="AlphaFoldDB" id="A0A7X2NUG8"/>
<dbReference type="InterPro" id="IPR027623">
    <property type="entry name" value="AmmeMemoSam_A"/>
</dbReference>
<dbReference type="Gene3D" id="3.30.700.20">
    <property type="entry name" value="Hypothetical protein ph0010, domain 1"/>
    <property type="match status" value="1"/>
</dbReference>
<proteinExistence type="predicted"/>
<keyword evidence="3" id="KW-1185">Reference proteome</keyword>
<feature type="domain" description="AMMECR1" evidence="1">
    <location>
        <begin position="288"/>
        <end position="459"/>
    </location>
</feature>
<dbReference type="CDD" id="cd07951">
    <property type="entry name" value="ED_3B_N_AMMECR1"/>
    <property type="match status" value="1"/>
</dbReference>
<dbReference type="Pfam" id="PF01871">
    <property type="entry name" value="AMMECR1"/>
    <property type="match status" value="1"/>
</dbReference>
<organism evidence="2 3">
    <name type="scientific">Stecheria intestinalis</name>
    <dbReference type="NCBI Taxonomy" id="2606630"/>
    <lineage>
        <taxon>Bacteria</taxon>
        <taxon>Bacillati</taxon>
        <taxon>Bacillota</taxon>
        <taxon>Erysipelotrichia</taxon>
        <taxon>Erysipelotrichales</taxon>
        <taxon>Erysipelotrichaceae</taxon>
        <taxon>Stecheria</taxon>
    </lineage>
</organism>
<protein>
    <submittedName>
        <fullName evidence="2">AmmeMemoRadiSam system protein A</fullName>
    </submittedName>
</protein>
<dbReference type="InterPro" id="IPR023473">
    <property type="entry name" value="AMMECR1"/>
</dbReference>
<name>A0A7X2NUG8_9FIRM</name>
<dbReference type="InterPro" id="IPR004183">
    <property type="entry name" value="Xdiol_dOase_suB"/>
</dbReference>
<dbReference type="Pfam" id="PF02900">
    <property type="entry name" value="LigB"/>
    <property type="match status" value="1"/>
</dbReference>
<accession>A0A7X2NUG8</accession>
<dbReference type="EMBL" id="VUMN01000049">
    <property type="protein sequence ID" value="MSS59772.1"/>
    <property type="molecule type" value="Genomic_DNA"/>
</dbReference>
<dbReference type="PANTHER" id="PTHR13016:SF0">
    <property type="entry name" value="AMME SYNDROME CANDIDATE GENE 1 PROTEIN"/>
    <property type="match status" value="1"/>
</dbReference>
<dbReference type="SUPFAM" id="SSF53213">
    <property type="entry name" value="LigB-like"/>
    <property type="match status" value="1"/>
</dbReference>
<dbReference type="GO" id="GO:0016702">
    <property type="term" value="F:oxidoreductase activity, acting on single donors with incorporation of molecular oxygen, incorporation of two atoms of oxygen"/>
    <property type="evidence" value="ECO:0007669"/>
    <property type="project" value="UniProtKB-ARBA"/>
</dbReference>
<dbReference type="GO" id="GO:0008198">
    <property type="term" value="F:ferrous iron binding"/>
    <property type="evidence" value="ECO:0007669"/>
    <property type="project" value="InterPro"/>
</dbReference>
<dbReference type="NCBIfam" id="TIGR00296">
    <property type="entry name" value="TIGR00296 family protein"/>
    <property type="match status" value="1"/>
</dbReference>
<dbReference type="RefSeq" id="WP_154505967.1">
    <property type="nucleotide sequence ID" value="NZ_VUMN01000049.1"/>
</dbReference>
<dbReference type="Gene3D" id="3.40.830.10">
    <property type="entry name" value="LigB-like"/>
    <property type="match status" value="1"/>
</dbReference>
<evidence type="ECO:0000313" key="2">
    <source>
        <dbReference type="EMBL" id="MSS59772.1"/>
    </source>
</evidence>
<evidence type="ECO:0000259" key="1">
    <source>
        <dbReference type="PROSITE" id="PS51112"/>
    </source>
</evidence>